<evidence type="ECO:0000313" key="3">
    <source>
        <dbReference type="Proteomes" id="UP000257109"/>
    </source>
</evidence>
<feature type="transmembrane region" description="Helical" evidence="1">
    <location>
        <begin position="23"/>
        <end position="49"/>
    </location>
</feature>
<gene>
    <name evidence="2" type="ORF">CR513_55016</name>
</gene>
<evidence type="ECO:0000256" key="1">
    <source>
        <dbReference type="SAM" id="Phobius"/>
    </source>
</evidence>
<accession>A0A371EJM2</accession>
<dbReference type="AlphaFoldDB" id="A0A371EJM2"/>
<dbReference type="EMBL" id="QJKJ01013530">
    <property type="protein sequence ID" value="RDX66242.1"/>
    <property type="molecule type" value="Genomic_DNA"/>
</dbReference>
<organism evidence="2 3">
    <name type="scientific">Mucuna pruriens</name>
    <name type="common">Velvet bean</name>
    <name type="synonym">Dolichos pruriens</name>
    <dbReference type="NCBI Taxonomy" id="157652"/>
    <lineage>
        <taxon>Eukaryota</taxon>
        <taxon>Viridiplantae</taxon>
        <taxon>Streptophyta</taxon>
        <taxon>Embryophyta</taxon>
        <taxon>Tracheophyta</taxon>
        <taxon>Spermatophyta</taxon>
        <taxon>Magnoliopsida</taxon>
        <taxon>eudicotyledons</taxon>
        <taxon>Gunneridae</taxon>
        <taxon>Pentapetalae</taxon>
        <taxon>rosids</taxon>
        <taxon>fabids</taxon>
        <taxon>Fabales</taxon>
        <taxon>Fabaceae</taxon>
        <taxon>Papilionoideae</taxon>
        <taxon>50 kb inversion clade</taxon>
        <taxon>NPAAA clade</taxon>
        <taxon>indigoferoid/millettioid clade</taxon>
        <taxon>Phaseoleae</taxon>
        <taxon>Mucuna</taxon>
    </lineage>
</organism>
<reference evidence="2" key="1">
    <citation type="submission" date="2018-05" db="EMBL/GenBank/DDBJ databases">
        <title>Draft genome of Mucuna pruriens seed.</title>
        <authorList>
            <person name="Nnadi N.E."/>
            <person name="Vos R."/>
            <person name="Hasami M.H."/>
            <person name="Devisetty U.K."/>
            <person name="Aguiy J.C."/>
        </authorList>
    </citation>
    <scope>NUCLEOTIDE SEQUENCE [LARGE SCALE GENOMIC DNA]</scope>
    <source>
        <strain evidence="2">JCA_2017</strain>
    </source>
</reference>
<dbReference type="Proteomes" id="UP000257109">
    <property type="component" value="Unassembled WGS sequence"/>
</dbReference>
<keyword evidence="1" id="KW-1133">Transmembrane helix</keyword>
<proteinExistence type="predicted"/>
<comment type="caution">
    <text evidence="2">The sequence shown here is derived from an EMBL/GenBank/DDBJ whole genome shotgun (WGS) entry which is preliminary data.</text>
</comment>
<feature type="non-terminal residue" evidence="2">
    <location>
        <position position="1"/>
    </location>
</feature>
<keyword evidence="1" id="KW-0472">Membrane</keyword>
<sequence length="87" mass="10234">MIQFNNFMQDYELIDVGTMTSQIIFSVVGEILKVGVIISGIFKILYVSISEWLAYGHRKIKYFHGMNLIGRRKNTNEFLQTKRMELR</sequence>
<evidence type="ECO:0000313" key="2">
    <source>
        <dbReference type="EMBL" id="RDX66242.1"/>
    </source>
</evidence>
<keyword evidence="3" id="KW-1185">Reference proteome</keyword>
<protein>
    <submittedName>
        <fullName evidence="2">Uncharacterized protein</fullName>
    </submittedName>
</protein>
<name>A0A371EJM2_MUCPR</name>
<keyword evidence="1" id="KW-0812">Transmembrane</keyword>